<dbReference type="RefSeq" id="WP_167488579.1">
    <property type="nucleotide sequence ID" value="NZ_CP046173.1"/>
</dbReference>
<evidence type="ECO:0000313" key="1">
    <source>
        <dbReference type="EMBL" id="QIS21279.1"/>
    </source>
</evidence>
<dbReference type="Proteomes" id="UP000500953">
    <property type="component" value="Chromosome"/>
</dbReference>
<dbReference type="InterPro" id="IPR036280">
    <property type="entry name" value="Multihaem_cyt_sf"/>
</dbReference>
<organism evidence="1 2">
    <name type="scientific">Nocardia terpenica</name>
    <dbReference type="NCBI Taxonomy" id="455432"/>
    <lineage>
        <taxon>Bacteria</taxon>
        <taxon>Bacillati</taxon>
        <taxon>Actinomycetota</taxon>
        <taxon>Actinomycetes</taxon>
        <taxon>Mycobacteriales</taxon>
        <taxon>Nocardiaceae</taxon>
        <taxon>Nocardia</taxon>
    </lineage>
</organism>
<dbReference type="SUPFAM" id="SSF48695">
    <property type="entry name" value="Multiheme cytochromes"/>
    <property type="match status" value="1"/>
</dbReference>
<name>A0A6G9Z6Q5_9NOCA</name>
<dbReference type="AlphaFoldDB" id="A0A6G9Z6Q5"/>
<evidence type="ECO:0000313" key="2">
    <source>
        <dbReference type="Proteomes" id="UP000500953"/>
    </source>
</evidence>
<proteinExistence type="predicted"/>
<protein>
    <submittedName>
        <fullName evidence="1">Uncharacterized protein</fullName>
    </submittedName>
</protein>
<accession>A0A6G9Z6Q5</accession>
<gene>
    <name evidence="1" type="ORF">F6W96_26080</name>
</gene>
<reference evidence="1 2" key="1">
    <citation type="journal article" date="2019" name="ACS Chem. Biol.">
        <title>Identification and Mobilization of a Cryptic Antibiotic Biosynthesis Gene Locus from a Human-Pathogenic Nocardia Isolate.</title>
        <authorList>
            <person name="Herisse M."/>
            <person name="Ishida K."/>
            <person name="Porter J.L."/>
            <person name="Howden B."/>
            <person name="Hertweck C."/>
            <person name="Stinear T.P."/>
            <person name="Pidot S.J."/>
        </authorList>
    </citation>
    <scope>NUCLEOTIDE SEQUENCE [LARGE SCALE GENOMIC DNA]</scope>
    <source>
        <strain evidence="1 2">AUSMDU00012715</strain>
    </source>
</reference>
<dbReference type="EMBL" id="CP046173">
    <property type="protein sequence ID" value="QIS21279.1"/>
    <property type="molecule type" value="Genomic_DNA"/>
</dbReference>
<sequence length="208" mass="22588">MTAQLTDIAAGAEEYAEAAPNALAELAAIAGVDAPTIRKFKPLNPCRDCYRPMVSRARWRAGERDTRAHAGRGLCQSCYDKRRRRGLALPPKVVAIYRQCVQCGMPLHSSAGRKTTGTRRHAARGLCTVCHTSDSGRPAIERKHESMARAEARLNACSACGRAYGTATVSACGRAGFVRIGNIGLNLCRRCDGRRITREKKRGDTQAC</sequence>